<comment type="caution">
    <text evidence="1">The sequence shown here is derived from an EMBL/GenBank/DDBJ whole genome shotgun (WGS) entry which is preliminary data.</text>
</comment>
<protein>
    <submittedName>
        <fullName evidence="1">Uncharacterized protein</fullName>
    </submittedName>
</protein>
<evidence type="ECO:0000313" key="2">
    <source>
        <dbReference type="Proteomes" id="UP001230649"/>
    </source>
</evidence>
<gene>
    <name evidence="1" type="ORF">QFC20_003212</name>
</gene>
<keyword evidence="2" id="KW-1185">Reference proteome</keyword>
<proteinExistence type="predicted"/>
<sequence length="350" mass="39181">MRTKYHWDDKDLQDMIDDQAMSKQMQDIPLEEDDIKRLPKKLRGYYEKMALLKEAYTEVDELLASSLPSTIVTSFKPAANSLESDYIRGNDEDLTSSHTWPKPDNNYGSLLMPHDGYHQRTVTLNDAPDQGTGEDEPLLPNSQQREEKREKLNKLALNGKSPRFGFAVLSSTSISLVASFIDSGLDFLSTLIILGTSIAMGRQSDRHKYPAGKKRFEPLGVLIFAVAMIASFAQVFIESFQRAIGKQEEEVAELSWIGMATMVATIVIKGIIWVWCARIPSTAVKALAQDAENDVFFNIMSLSFPAVGQALKSPLLDPIGGMVLSTYIIWQWCITLMENFSNRKTLDSIA</sequence>
<name>A0ACC2WG28_9TREE</name>
<evidence type="ECO:0000313" key="1">
    <source>
        <dbReference type="EMBL" id="KAJ9109796.1"/>
    </source>
</evidence>
<reference evidence="1" key="1">
    <citation type="submission" date="2023-04" db="EMBL/GenBank/DDBJ databases">
        <title>Draft Genome sequencing of Naganishia species isolated from polar environments using Oxford Nanopore Technology.</title>
        <authorList>
            <person name="Leo P."/>
            <person name="Venkateswaran K."/>
        </authorList>
    </citation>
    <scope>NUCLEOTIDE SEQUENCE</scope>
    <source>
        <strain evidence="1">MNA-CCFEE 5262</strain>
    </source>
</reference>
<dbReference type="EMBL" id="JASBWS010000028">
    <property type="protein sequence ID" value="KAJ9109796.1"/>
    <property type="molecule type" value="Genomic_DNA"/>
</dbReference>
<accession>A0ACC2WG28</accession>
<organism evidence="1 2">
    <name type="scientific">Naganishia adeliensis</name>
    <dbReference type="NCBI Taxonomy" id="92952"/>
    <lineage>
        <taxon>Eukaryota</taxon>
        <taxon>Fungi</taxon>
        <taxon>Dikarya</taxon>
        <taxon>Basidiomycota</taxon>
        <taxon>Agaricomycotina</taxon>
        <taxon>Tremellomycetes</taxon>
        <taxon>Filobasidiales</taxon>
        <taxon>Filobasidiaceae</taxon>
        <taxon>Naganishia</taxon>
    </lineage>
</organism>
<dbReference type="Proteomes" id="UP001230649">
    <property type="component" value="Unassembled WGS sequence"/>
</dbReference>